<dbReference type="EMBL" id="KI545892">
    <property type="protein sequence ID" value="EST05168.1"/>
    <property type="molecule type" value="Genomic_DNA"/>
</dbReference>
<feature type="region of interest" description="Disordered" evidence="1">
    <location>
        <begin position="468"/>
        <end position="505"/>
    </location>
</feature>
<feature type="compositionally biased region" description="Basic and acidic residues" evidence="1">
    <location>
        <begin position="355"/>
        <end position="394"/>
    </location>
</feature>
<keyword evidence="3" id="KW-1185">Reference proteome</keyword>
<name>V5EQG0_KALBG</name>
<dbReference type="STRING" id="1365824.V5EQG0"/>
<reference evidence="3" key="1">
    <citation type="journal article" date="2013" name="Genome Announc.">
        <title>Draft genome sequence of Pseudozyma brasiliensis sp. nov. strain GHG001, a high producer of endo-1,4-xylanase isolated from an insect pest of sugarcane.</title>
        <authorList>
            <person name="Oliveira J.V.D.C."/>
            <person name="dos Santos R.A.C."/>
            <person name="Borges T.A."/>
            <person name="Riano-Pachon D.M."/>
            <person name="Goldman G.H."/>
        </authorList>
    </citation>
    <scope>NUCLEOTIDE SEQUENCE [LARGE SCALE GENOMIC DNA]</scope>
    <source>
        <strain evidence="3">GHG001</strain>
    </source>
</reference>
<sequence>MTVAAPPGPPEASWFDSSKASIHAGDNVQPPNHYPSQTAAALSAIPTEGKTPSTPPLHVSAPAPAAISHQAAATAPVAVAQATCTAPSSAASTPASTPSGTPQNFARKRGRPRKHPLPDPNAKKAKRTLSSDSIASAAAKKKATEAAAARSAASNASSLLSIPDLGRLIPQGSSSDHAETFIQNNLRLFAELFVALQKQATTDNPTGDGSQGTAQLSLDASLGAGNRDAATSQMIDTSSQGDVGSSALASDSRPEVSGVASDPISSNTVSGPSDTIREEIKSKLTDVTNGRSAIQAEMLQLRVDASFFENAQKTVDERISVLRDRIAKHTAVLQREREATRQAREASRKAKKDRKAREKGLRDSEREERRLAETVLQLEREIAAEEEERRRMDEESSDEEGEEAGVAAQDLDPEILAASTSEGTTLSATATPSLAADMTPDRTIGFSDEELAKVLGISTSELAGFSQTLDLPNTLPPPAPEPSEATIPDLLPRTAADDQVLPSDANTDDFDVAAFLELASSFGATQTAEESASTQ</sequence>
<feature type="compositionally biased region" description="Polar residues" evidence="1">
    <location>
        <begin position="229"/>
        <end position="249"/>
    </location>
</feature>
<evidence type="ECO:0000313" key="3">
    <source>
        <dbReference type="Proteomes" id="UP000019377"/>
    </source>
</evidence>
<dbReference type="eggNOG" id="ENOG502RSBT">
    <property type="taxonomic scope" value="Eukaryota"/>
</dbReference>
<dbReference type="HOGENOM" id="CLU_434736_0_0_1"/>
<feature type="compositionally biased region" description="Basic residues" evidence="1">
    <location>
        <begin position="106"/>
        <end position="115"/>
    </location>
</feature>
<evidence type="ECO:0000256" key="1">
    <source>
        <dbReference type="SAM" id="MobiDB-lite"/>
    </source>
</evidence>
<feature type="region of interest" description="Disordered" evidence="1">
    <location>
        <begin position="227"/>
        <end position="275"/>
    </location>
</feature>
<feature type="compositionally biased region" description="Low complexity" evidence="1">
    <location>
        <begin position="61"/>
        <end position="102"/>
    </location>
</feature>
<dbReference type="Proteomes" id="UP000019377">
    <property type="component" value="Unassembled WGS sequence"/>
</dbReference>
<dbReference type="GeneID" id="27421550"/>
<feature type="compositionally biased region" description="Pro residues" evidence="1">
    <location>
        <begin position="1"/>
        <end position="10"/>
    </location>
</feature>
<dbReference type="OrthoDB" id="2556077at2759"/>
<feature type="compositionally biased region" description="Low complexity" evidence="1">
    <location>
        <begin position="424"/>
        <end position="436"/>
    </location>
</feature>
<gene>
    <name evidence="2" type="ORF">PSEUBRA_SCAF6g00719</name>
</gene>
<proteinExistence type="predicted"/>
<feature type="region of interest" description="Disordered" evidence="1">
    <location>
        <begin position="333"/>
        <end position="441"/>
    </location>
</feature>
<feature type="compositionally biased region" description="Polar residues" evidence="1">
    <location>
        <begin position="263"/>
        <end position="273"/>
    </location>
</feature>
<protein>
    <submittedName>
        <fullName evidence="2">Uncharacterized protein</fullName>
    </submittedName>
</protein>
<organism evidence="2 3">
    <name type="scientific">Kalmanozyma brasiliensis (strain GHG001)</name>
    <name type="common">Yeast</name>
    <name type="synonym">Pseudozyma brasiliensis</name>
    <dbReference type="NCBI Taxonomy" id="1365824"/>
    <lineage>
        <taxon>Eukaryota</taxon>
        <taxon>Fungi</taxon>
        <taxon>Dikarya</taxon>
        <taxon>Basidiomycota</taxon>
        <taxon>Ustilaginomycotina</taxon>
        <taxon>Ustilaginomycetes</taxon>
        <taxon>Ustilaginales</taxon>
        <taxon>Ustilaginaceae</taxon>
        <taxon>Kalmanozyma</taxon>
    </lineage>
</organism>
<accession>V5EQG0</accession>
<evidence type="ECO:0000313" key="2">
    <source>
        <dbReference type="EMBL" id="EST05168.1"/>
    </source>
</evidence>
<dbReference type="AlphaFoldDB" id="V5EQG0"/>
<feature type="compositionally biased region" description="Low complexity" evidence="1">
    <location>
        <begin position="145"/>
        <end position="156"/>
    </location>
</feature>
<feature type="compositionally biased region" description="Basic and acidic residues" evidence="1">
    <location>
        <begin position="334"/>
        <end position="348"/>
    </location>
</feature>
<feature type="region of interest" description="Disordered" evidence="1">
    <location>
        <begin position="1"/>
        <end position="156"/>
    </location>
</feature>